<proteinExistence type="predicted"/>
<keyword evidence="2" id="KW-1185">Reference proteome</keyword>
<protein>
    <submittedName>
        <fullName evidence="1">Uncharacterized protein</fullName>
    </submittedName>
</protein>
<sequence>MSTLNWTESCLIMSEGTLKTLRKQVGKL</sequence>
<gene>
    <name evidence="1" type="ORF">CIB84_016891</name>
</gene>
<comment type="caution">
    <text evidence="1">The sequence shown here is derived from an EMBL/GenBank/DDBJ whole genome shotgun (WGS) entry which is preliminary data.</text>
</comment>
<accession>A0A2P4S5J3</accession>
<dbReference type="AlphaFoldDB" id="A0A2P4S5J3"/>
<evidence type="ECO:0000313" key="1">
    <source>
        <dbReference type="EMBL" id="POI19363.1"/>
    </source>
</evidence>
<reference evidence="1 2" key="1">
    <citation type="submission" date="2018-01" db="EMBL/GenBank/DDBJ databases">
        <title>Comparison of the Chinese Bamboo Partridge and Red Junglefowl genome sequences highlights the importance of demography in genome evolution.</title>
        <authorList>
            <person name="Tiley G.P."/>
            <person name="Kimball R.T."/>
            <person name="Braun E.L."/>
            <person name="Burleigh J.G."/>
        </authorList>
    </citation>
    <scope>NUCLEOTIDE SEQUENCE [LARGE SCALE GENOMIC DNA]</scope>
    <source>
        <strain evidence="1">RTK389</strain>
        <tissue evidence="1">Blood</tissue>
    </source>
</reference>
<dbReference type="EMBL" id="PPHD01103332">
    <property type="protein sequence ID" value="POI19363.1"/>
    <property type="molecule type" value="Genomic_DNA"/>
</dbReference>
<dbReference type="Proteomes" id="UP000237246">
    <property type="component" value="Unassembled WGS sequence"/>
</dbReference>
<name>A0A2P4S5J3_BAMTH</name>
<organism evidence="1 2">
    <name type="scientific">Bambusicola thoracicus</name>
    <name type="common">Chinese bamboo-partridge</name>
    <name type="synonym">Perdix thoracica</name>
    <dbReference type="NCBI Taxonomy" id="9083"/>
    <lineage>
        <taxon>Eukaryota</taxon>
        <taxon>Metazoa</taxon>
        <taxon>Chordata</taxon>
        <taxon>Craniata</taxon>
        <taxon>Vertebrata</taxon>
        <taxon>Euteleostomi</taxon>
        <taxon>Archelosauria</taxon>
        <taxon>Archosauria</taxon>
        <taxon>Dinosauria</taxon>
        <taxon>Saurischia</taxon>
        <taxon>Theropoda</taxon>
        <taxon>Coelurosauria</taxon>
        <taxon>Aves</taxon>
        <taxon>Neognathae</taxon>
        <taxon>Galloanserae</taxon>
        <taxon>Galliformes</taxon>
        <taxon>Phasianidae</taxon>
        <taxon>Perdicinae</taxon>
        <taxon>Bambusicola</taxon>
    </lineage>
</organism>
<evidence type="ECO:0000313" key="2">
    <source>
        <dbReference type="Proteomes" id="UP000237246"/>
    </source>
</evidence>